<dbReference type="PROSITE" id="PS50158">
    <property type="entry name" value="ZF_CCHC"/>
    <property type="match status" value="1"/>
</dbReference>
<feature type="domain" description="Helicase C-terminal" evidence="14">
    <location>
        <begin position="1092"/>
        <end position="1277"/>
    </location>
</feature>
<evidence type="ECO:0000259" key="12">
    <source>
        <dbReference type="PROSITE" id="PS50158"/>
    </source>
</evidence>
<dbReference type="NCBIfam" id="TIGR00614">
    <property type="entry name" value="recQ_fam"/>
    <property type="match status" value="1"/>
</dbReference>
<dbReference type="InterPro" id="IPR004589">
    <property type="entry name" value="DNA_helicase_ATP-dep_RecQ"/>
</dbReference>
<evidence type="ECO:0000259" key="14">
    <source>
        <dbReference type="PROSITE" id="PS51194"/>
    </source>
</evidence>
<organism evidence="15 16">
    <name type="scientific">Aedes albopictus</name>
    <name type="common">Asian tiger mosquito</name>
    <name type="synonym">Stegomyia albopicta</name>
    <dbReference type="NCBI Taxonomy" id="7160"/>
    <lineage>
        <taxon>Eukaryota</taxon>
        <taxon>Metazoa</taxon>
        <taxon>Ecdysozoa</taxon>
        <taxon>Arthropoda</taxon>
        <taxon>Hexapoda</taxon>
        <taxon>Insecta</taxon>
        <taxon>Pterygota</taxon>
        <taxon>Neoptera</taxon>
        <taxon>Endopterygota</taxon>
        <taxon>Diptera</taxon>
        <taxon>Nematocera</taxon>
        <taxon>Culicoidea</taxon>
        <taxon>Culicidae</taxon>
        <taxon>Culicinae</taxon>
        <taxon>Aedini</taxon>
        <taxon>Aedes</taxon>
        <taxon>Stegomyia</taxon>
    </lineage>
</organism>
<keyword evidence="10" id="KW-0863">Zinc-finger</keyword>
<feature type="compositionally biased region" description="Basic residues" evidence="11">
    <location>
        <begin position="440"/>
        <end position="471"/>
    </location>
</feature>
<evidence type="ECO:0000256" key="9">
    <source>
        <dbReference type="ARBA" id="ARBA00034808"/>
    </source>
</evidence>
<feature type="compositionally biased region" description="Polar residues" evidence="11">
    <location>
        <begin position="219"/>
        <end position="243"/>
    </location>
</feature>
<feature type="domain" description="CCHC-type" evidence="12">
    <location>
        <begin position="728"/>
        <end position="742"/>
    </location>
</feature>
<keyword evidence="6" id="KW-0067">ATP-binding</keyword>
<dbReference type="InterPro" id="IPR027417">
    <property type="entry name" value="P-loop_NTPase"/>
</dbReference>
<evidence type="ECO:0000256" key="5">
    <source>
        <dbReference type="ARBA" id="ARBA00022806"/>
    </source>
</evidence>
<feature type="compositionally biased region" description="Basic and acidic residues" evidence="11">
    <location>
        <begin position="420"/>
        <end position="439"/>
    </location>
</feature>
<dbReference type="InterPro" id="IPR001650">
    <property type="entry name" value="Helicase_C-like"/>
</dbReference>
<feature type="compositionally biased region" description="Acidic residues" evidence="11">
    <location>
        <begin position="799"/>
        <end position="816"/>
    </location>
</feature>
<keyword evidence="10" id="KW-0862">Zinc</keyword>
<dbReference type="InterPro" id="IPR021110">
    <property type="entry name" value="DNA_rep_checkpnt_protein"/>
</dbReference>
<evidence type="ECO:0000256" key="8">
    <source>
        <dbReference type="ARBA" id="ARBA00034617"/>
    </source>
</evidence>
<evidence type="ECO:0000256" key="11">
    <source>
        <dbReference type="SAM" id="MobiDB-lite"/>
    </source>
</evidence>
<dbReference type="Pfam" id="PF00270">
    <property type="entry name" value="DEAD"/>
    <property type="match status" value="1"/>
</dbReference>
<dbReference type="EC" id="5.6.2.4" evidence="9"/>
<feature type="region of interest" description="Disordered" evidence="11">
    <location>
        <begin position="414"/>
        <end position="596"/>
    </location>
</feature>
<dbReference type="Pfam" id="PF11719">
    <property type="entry name" value="Drc1-Sld2"/>
    <property type="match status" value="1"/>
</dbReference>
<evidence type="ECO:0000256" key="10">
    <source>
        <dbReference type="PROSITE-ProRule" id="PRU00047"/>
    </source>
</evidence>
<keyword evidence="16" id="KW-1185">Reference proteome</keyword>
<evidence type="ECO:0000313" key="15">
    <source>
        <dbReference type="EnsemblMetazoa" id="AALFPA23_001203.P1017"/>
    </source>
</evidence>
<feature type="domain" description="Helicase ATP-binding" evidence="13">
    <location>
        <begin position="893"/>
        <end position="1070"/>
    </location>
</feature>
<evidence type="ECO:0000256" key="4">
    <source>
        <dbReference type="ARBA" id="ARBA00022801"/>
    </source>
</evidence>
<evidence type="ECO:0000256" key="6">
    <source>
        <dbReference type="ARBA" id="ARBA00022840"/>
    </source>
</evidence>
<comment type="catalytic activity">
    <reaction evidence="8">
        <text>Couples ATP hydrolysis with the unwinding of duplex DNA by translocating in the 3'-5' direction.</text>
        <dbReference type="EC" id="5.6.2.4"/>
    </reaction>
</comment>
<keyword evidence="4" id="KW-0378">Hydrolase</keyword>
<protein>
    <recommendedName>
        <fullName evidence="9">DNA 3'-5' helicase</fullName>
        <ecNumber evidence="9">5.6.2.4</ecNumber>
    </recommendedName>
</protein>
<feature type="compositionally biased region" description="Basic residues" evidence="11">
    <location>
        <begin position="533"/>
        <end position="545"/>
    </location>
</feature>
<dbReference type="InterPro" id="IPR001878">
    <property type="entry name" value="Znf_CCHC"/>
</dbReference>
<keyword evidence="3" id="KW-0547">Nucleotide-binding</keyword>
<evidence type="ECO:0000313" key="16">
    <source>
        <dbReference type="Proteomes" id="UP000069940"/>
    </source>
</evidence>
<sequence>MEDPVFRTKYRKYKFIVKNWERKFRKQHGRIPSKHDIRDSTVDVRNAYKMYYKLKTSLLEDTLQDALLDDDDFDSSLISQMEGTLSQDCSIGAFSNLSDLSSANVSISALLTDQIDGRVTEFEAVEQSEQNANAWNLPRKKADVPEKQKEQPVSKPKAKAPTKLMMEASAVIPKRNPRKSLSSLRLSQSGSSFSSPSMASWKDSLPDLETLLYERSKQSVEVSPSQEQCSQKQSTSGNESQVDSKGLVNELDERWLTRQGMDAGSLTPVSSASGQAKKFGLRNISGISVSDVSAPVDTSNSFGISSLSMTSFASEAPGSELEQPNQTQQVVSAQNTAYDRAVQSDSDGVVENSEDEATSANSSFNTSGAIRHVAKKRKVFTSVNLKADPKVNQAVVVMANDLKKDVPTEVPPVEVGIGVENKDPEIKVDLPVESDEPKTKRARKKAPAKAKAKKTVQPKKVPVRRTTRGRKPVQYTQHAGSEEETGDFDPDDEDKDPDFKEQAEETRSLHDEEEQEHQMEQTVPEDTVSTAKPARKTTAARKSRAKQPAAPAGERKRRSGSTKKSPSAPRIGGNTGKRKKRVARQPAAKVVPSKEEAAKEDGFDDYVLEFGIESLNNAPRVDIRELIKSTQAVESFIQGVPVKAAKSKKLDEEEVVTAKEAAFRKKVAAGKQNENFVRLDLRKKVFARGKKTMNFSKYKKNLWKKKKAAALCGPDMDMGGCDGGVLTCFQCGGVGHMARQCKVKGEQLLPLDVDATEESPFPTLEEVESMAKAQSLAVHSNKIDKLPAVNNPLWKLDDTESTPDLEPDSEYEDLPEEPAAPAETKPSYIGHVIPQDFLKKSGILELTVSNKDKIGPLYQLNPDGSLPATPKAVFDALKMFGHQQFRSGQERAVMRVLCGMSTLVTLSTGSGKSLCYQLPAYLYRKHRKCVTLVISPLVSLMEDQVHGVPDFLNAQCLHMNQSPKVRARTMDAIANGELDVLLISPEAVVSGEKSTGFGSLLRQLPPIAFACIDEAHCVSQWSHNFRPSYLMICRVLKEKLGVQTILGLTATATVQTRLSIVEHLAVPDGTNGIISDIPLPDNLILTVSKDANRDSALLNLLQSNRFAELHSIIIYCTRRDECERIASFLRTCFQDAQRAAEAKAAASATASRKRKKLNYTAEPYHAGLSSARRRTIQNAFMSGELRIVVATIAFGMGINKADIRAIIHYNMPRNFESYVQEVGRAGRDGGASHCHVFLDNRGKDRNELRRHIYANSIDRHVIRKLLQKIFVPCACVRNFKDEKFSEEHRKQIEALKDISWTDDFEETTQANPSNNAASPVKSKRVCPGHEACFSIESTVQQLDIPEENIETLLCYLELHEQRYIHVLSKAYVMCKVMSYAGPKALRNAAKNCPPLAMAIALELKKGNAEASSTFIEFPVIDVASAIGWDSGVVKFQLKNLEWTIENNTRTRTPISVSFSDLGFRIRAPGDLTDDELDKTLDTLYARVSGQERAQLVQLQCISNALSSVAFQTYLPISGAECPEGPSGKLKTIVRQYFQTDISNEEVELMPELDDIPDAQLLNDIRTLIHRYPQNNFSGRAVARIFHGVQSPNYPAVIWFRCQFWRAHTCVDFNRIVRMANAELVRMQT</sequence>
<evidence type="ECO:0000256" key="1">
    <source>
        <dbReference type="ARBA" id="ARBA00004123"/>
    </source>
</evidence>
<feature type="region of interest" description="Disordered" evidence="11">
    <location>
        <begin position="128"/>
        <end position="200"/>
    </location>
</feature>
<keyword evidence="5" id="KW-0347">Helicase</keyword>
<dbReference type="PANTHER" id="PTHR13710">
    <property type="entry name" value="DNA HELICASE RECQ FAMILY MEMBER"/>
    <property type="match status" value="1"/>
</dbReference>
<dbReference type="RefSeq" id="XP_062709309.1">
    <property type="nucleotide sequence ID" value="XM_062853325.1"/>
</dbReference>
<name>A0ABM1XN70_AEDAL</name>
<feature type="compositionally biased region" description="Basic and acidic residues" evidence="11">
    <location>
        <begin position="497"/>
        <end position="510"/>
    </location>
</feature>
<dbReference type="Gene3D" id="1.10.10.1460">
    <property type="match status" value="1"/>
</dbReference>
<keyword evidence="10" id="KW-0479">Metal-binding</keyword>
<feature type="compositionally biased region" description="Low complexity" evidence="11">
    <location>
        <begin position="180"/>
        <end position="200"/>
    </location>
</feature>
<dbReference type="Pfam" id="PF00271">
    <property type="entry name" value="Helicase_C"/>
    <property type="match status" value="1"/>
</dbReference>
<feature type="region of interest" description="Disordered" evidence="11">
    <location>
        <begin position="342"/>
        <end position="365"/>
    </location>
</feature>
<dbReference type="PROSITE" id="PS51194">
    <property type="entry name" value="HELICASE_CTER"/>
    <property type="match status" value="1"/>
</dbReference>
<dbReference type="Proteomes" id="UP000069940">
    <property type="component" value="Unassembled WGS sequence"/>
</dbReference>
<evidence type="ECO:0000256" key="7">
    <source>
        <dbReference type="ARBA" id="ARBA00023242"/>
    </source>
</evidence>
<dbReference type="PROSITE" id="PS51192">
    <property type="entry name" value="HELICASE_ATP_BIND_1"/>
    <property type="match status" value="1"/>
</dbReference>
<dbReference type="CDD" id="cd18018">
    <property type="entry name" value="DEXHc_RecQ4-like"/>
    <property type="match status" value="1"/>
</dbReference>
<proteinExistence type="inferred from homology"/>
<comment type="subcellular location">
    <subcellularLocation>
        <location evidence="1">Nucleus</location>
    </subcellularLocation>
</comment>
<reference evidence="15" key="2">
    <citation type="submission" date="2025-05" db="UniProtKB">
        <authorList>
            <consortium name="EnsemblMetazoa"/>
        </authorList>
    </citation>
    <scope>IDENTIFICATION</scope>
    <source>
        <strain evidence="15">Foshan</strain>
    </source>
</reference>
<feature type="compositionally biased region" description="Basic and acidic residues" evidence="11">
    <location>
        <begin position="140"/>
        <end position="152"/>
    </location>
</feature>
<dbReference type="CDD" id="cd22289">
    <property type="entry name" value="RecQL4_SLD2_NTD"/>
    <property type="match status" value="1"/>
</dbReference>
<feature type="compositionally biased region" description="Acidic residues" evidence="11">
    <location>
        <begin position="482"/>
        <end position="496"/>
    </location>
</feature>
<feature type="region of interest" description="Disordered" evidence="11">
    <location>
        <begin position="793"/>
        <end position="825"/>
    </location>
</feature>
<dbReference type="SUPFAM" id="SSF52540">
    <property type="entry name" value="P-loop containing nucleoside triphosphate hydrolases"/>
    <property type="match status" value="1"/>
</dbReference>
<evidence type="ECO:0000256" key="3">
    <source>
        <dbReference type="ARBA" id="ARBA00022741"/>
    </source>
</evidence>
<dbReference type="InterPro" id="IPR014001">
    <property type="entry name" value="Helicase_ATP-bd"/>
</dbReference>
<dbReference type="SMART" id="SM00490">
    <property type="entry name" value="HELICc"/>
    <property type="match status" value="1"/>
</dbReference>
<dbReference type="SMART" id="SM00343">
    <property type="entry name" value="ZnF_C2HC"/>
    <property type="match status" value="1"/>
</dbReference>
<reference evidence="16" key="1">
    <citation type="journal article" date="2015" name="Proc. Natl. Acad. Sci. U.S.A.">
        <title>Genome sequence of the Asian Tiger mosquito, Aedes albopictus, reveals insights into its biology, genetics, and evolution.</title>
        <authorList>
            <person name="Chen X.G."/>
            <person name="Jiang X."/>
            <person name="Gu J."/>
            <person name="Xu M."/>
            <person name="Wu Y."/>
            <person name="Deng Y."/>
            <person name="Zhang C."/>
            <person name="Bonizzoni M."/>
            <person name="Dermauw W."/>
            <person name="Vontas J."/>
            <person name="Armbruster P."/>
            <person name="Huang X."/>
            <person name="Yang Y."/>
            <person name="Zhang H."/>
            <person name="He W."/>
            <person name="Peng H."/>
            <person name="Liu Y."/>
            <person name="Wu K."/>
            <person name="Chen J."/>
            <person name="Lirakis M."/>
            <person name="Topalis P."/>
            <person name="Van Leeuwen T."/>
            <person name="Hall A.B."/>
            <person name="Jiang X."/>
            <person name="Thorpe C."/>
            <person name="Mueller R.L."/>
            <person name="Sun C."/>
            <person name="Waterhouse R.M."/>
            <person name="Yan G."/>
            <person name="Tu Z.J."/>
            <person name="Fang X."/>
            <person name="James A.A."/>
        </authorList>
    </citation>
    <scope>NUCLEOTIDE SEQUENCE [LARGE SCALE GENOMIC DNA]</scope>
    <source>
        <strain evidence="16">Foshan</strain>
    </source>
</reference>
<accession>A0ABM1XN70</accession>
<comment type="similarity">
    <text evidence="2">Belongs to the helicase family. RecQ subfamily.</text>
</comment>
<dbReference type="GeneID" id="109403618"/>
<keyword evidence="7" id="KW-0539">Nucleus</keyword>
<dbReference type="Pfam" id="PF00098">
    <property type="entry name" value="zf-CCHC"/>
    <property type="match status" value="1"/>
</dbReference>
<dbReference type="PANTHER" id="PTHR13710:SF108">
    <property type="entry name" value="ATP-DEPENDENT DNA HELICASE Q4"/>
    <property type="match status" value="1"/>
</dbReference>
<dbReference type="SMART" id="SM00487">
    <property type="entry name" value="DEXDc"/>
    <property type="match status" value="1"/>
</dbReference>
<dbReference type="InterPro" id="IPR011545">
    <property type="entry name" value="DEAD/DEAH_box_helicase_dom"/>
</dbReference>
<dbReference type="EnsemblMetazoa" id="AALFPA23_001203.R1017">
    <property type="protein sequence ID" value="AALFPA23_001203.P1017"/>
    <property type="gene ID" value="AALFPA23_001203"/>
</dbReference>
<evidence type="ECO:0000256" key="2">
    <source>
        <dbReference type="ARBA" id="ARBA00005446"/>
    </source>
</evidence>
<evidence type="ECO:0000259" key="13">
    <source>
        <dbReference type="PROSITE" id="PS51192"/>
    </source>
</evidence>
<dbReference type="Gene3D" id="3.40.50.300">
    <property type="entry name" value="P-loop containing nucleotide triphosphate hydrolases"/>
    <property type="match status" value="2"/>
</dbReference>
<feature type="region of interest" description="Disordered" evidence="11">
    <location>
        <begin position="216"/>
        <end position="245"/>
    </location>
</feature>